<feature type="domain" description="CUE" evidence="2">
    <location>
        <begin position="42"/>
        <end position="87"/>
    </location>
</feature>
<dbReference type="InterPro" id="IPR009060">
    <property type="entry name" value="UBA-like_sf"/>
</dbReference>
<reference evidence="4" key="2">
    <citation type="journal article" date="2017" name="J. Anim. Genet.">
        <title>Multiple reference genome sequences of hot pepper reveal the massive evolution of plant disease resistance genes by retroduplication.</title>
        <authorList>
            <person name="Kim S."/>
            <person name="Park J."/>
            <person name="Yeom S.-I."/>
            <person name="Kim Y.-M."/>
            <person name="Seo E."/>
            <person name="Kim K.-T."/>
            <person name="Kim M.-S."/>
            <person name="Lee J.M."/>
            <person name="Cheong K."/>
            <person name="Shin H.-S."/>
            <person name="Kim S.-B."/>
            <person name="Han K."/>
            <person name="Lee J."/>
            <person name="Park M."/>
            <person name="Lee H.-A."/>
            <person name="Lee H.-Y."/>
            <person name="Lee Y."/>
            <person name="Oh S."/>
            <person name="Lee J.H."/>
            <person name="Choi E."/>
            <person name="Choi E."/>
            <person name="Lee S.E."/>
            <person name="Jeon J."/>
            <person name="Kim H."/>
            <person name="Choi G."/>
            <person name="Song H."/>
            <person name="Lee J."/>
            <person name="Lee S.-C."/>
            <person name="Kwon J.-K."/>
            <person name="Lee H.-Y."/>
            <person name="Koo N."/>
            <person name="Hong Y."/>
            <person name="Kim R.W."/>
            <person name="Kang W.-H."/>
            <person name="Huh J.H."/>
            <person name="Kang B.-C."/>
            <person name="Yang T.-J."/>
            <person name="Lee Y.-H."/>
            <person name="Bennetzen J.L."/>
            <person name="Choi D."/>
        </authorList>
    </citation>
    <scope>NUCLEOTIDE SEQUENCE [LARGE SCALE GENOMIC DNA]</scope>
    <source>
        <strain evidence="4">cv. PBC81</strain>
    </source>
</reference>
<dbReference type="OrthoDB" id="440455at2759"/>
<keyword evidence="1" id="KW-0175">Coiled coil</keyword>
<name>A0A2G2WL85_CAPBA</name>
<organism evidence="3 4">
    <name type="scientific">Capsicum baccatum</name>
    <name type="common">Peruvian pepper</name>
    <dbReference type="NCBI Taxonomy" id="33114"/>
    <lineage>
        <taxon>Eukaryota</taxon>
        <taxon>Viridiplantae</taxon>
        <taxon>Streptophyta</taxon>
        <taxon>Embryophyta</taxon>
        <taxon>Tracheophyta</taxon>
        <taxon>Spermatophyta</taxon>
        <taxon>Magnoliopsida</taxon>
        <taxon>eudicotyledons</taxon>
        <taxon>Gunneridae</taxon>
        <taxon>Pentapetalae</taxon>
        <taxon>asterids</taxon>
        <taxon>lamiids</taxon>
        <taxon>Solanales</taxon>
        <taxon>Solanaceae</taxon>
        <taxon>Solanoideae</taxon>
        <taxon>Capsiceae</taxon>
        <taxon>Capsicum</taxon>
    </lineage>
</organism>
<sequence length="253" mass="28380">MSAIVCGKRSFFEDLQSPSTPVSKKLRFSSTSPRRFSPTVAVEAAAVDQLRALFPDIDSQLLEKALEECGNDLDAAVKKLHELHLSHGEGKSVTEADGEMNDGIKNTASVLNNLPADGAEWVELFVREMMSATSTDDARTRATRVLGSLEESISDGARAAAAQNFQKENVMLKEQIEMIFRDNTILKRAVAIQHERQKEFNDKNQEVHQLKQLLVQYQEQLRTLEVNNYSLKMHLQQAQQCNSIPGHFHPDVF</sequence>
<evidence type="ECO:0000313" key="4">
    <source>
        <dbReference type="Proteomes" id="UP000224567"/>
    </source>
</evidence>
<dbReference type="PROSITE" id="PS51140">
    <property type="entry name" value="CUE"/>
    <property type="match status" value="1"/>
</dbReference>
<dbReference type="STRING" id="33114.A0A2G2WL85"/>
<evidence type="ECO:0000259" key="2">
    <source>
        <dbReference type="PROSITE" id="PS51140"/>
    </source>
</evidence>
<dbReference type="PANTHER" id="PTHR31245">
    <property type="entry name" value="UBIQUITIN SYSTEM COMPONENT CUE PROTEIN"/>
    <property type="match status" value="1"/>
</dbReference>
<dbReference type="EMBL" id="MLFT02000006">
    <property type="protein sequence ID" value="PHT45997.1"/>
    <property type="molecule type" value="Genomic_DNA"/>
</dbReference>
<reference evidence="3 4" key="1">
    <citation type="journal article" date="2017" name="Genome Biol.">
        <title>New reference genome sequences of hot pepper reveal the massive evolution of plant disease-resistance genes by retroduplication.</title>
        <authorList>
            <person name="Kim S."/>
            <person name="Park J."/>
            <person name="Yeom S.I."/>
            <person name="Kim Y.M."/>
            <person name="Seo E."/>
            <person name="Kim K.T."/>
            <person name="Kim M.S."/>
            <person name="Lee J.M."/>
            <person name="Cheong K."/>
            <person name="Shin H.S."/>
            <person name="Kim S.B."/>
            <person name="Han K."/>
            <person name="Lee J."/>
            <person name="Park M."/>
            <person name="Lee H.A."/>
            <person name="Lee H.Y."/>
            <person name="Lee Y."/>
            <person name="Oh S."/>
            <person name="Lee J.H."/>
            <person name="Choi E."/>
            <person name="Choi E."/>
            <person name="Lee S.E."/>
            <person name="Jeon J."/>
            <person name="Kim H."/>
            <person name="Choi G."/>
            <person name="Song H."/>
            <person name="Lee J."/>
            <person name="Lee S.C."/>
            <person name="Kwon J.K."/>
            <person name="Lee H.Y."/>
            <person name="Koo N."/>
            <person name="Hong Y."/>
            <person name="Kim R.W."/>
            <person name="Kang W.H."/>
            <person name="Huh J.H."/>
            <person name="Kang B.C."/>
            <person name="Yang T.J."/>
            <person name="Lee Y.H."/>
            <person name="Bennetzen J.L."/>
            <person name="Choi D."/>
        </authorList>
    </citation>
    <scope>NUCLEOTIDE SEQUENCE [LARGE SCALE GENOMIC DNA]</scope>
    <source>
        <strain evidence="4">cv. PBC81</strain>
    </source>
</reference>
<gene>
    <name evidence="3" type="ORF">CQW23_15155</name>
</gene>
<evidence type="ECO:0000313" key="3">
    <source>
        <dbReference type="EMBL" id="PHT45997.1"/>
    </source>
</evidence>
<dbReference type="SUPFAM" id="SSF46934">
    <property type="entry name" value="UBA-like"/>
    <property type="match status" value="1"/>
</dbReference>
<dbReference type="AlphaFoldDB" id="A0A2G2WL85"/>
<keyword evidence="4" id="KW-1185">Reference proteome</keyword>
<evidence type="ECO:0000256" key="1">
    <source>
        <dbReference type="SAM" id="Coils"/>
    </source>
</evidence>
<feature type="coiled-coil region" evidence="1">
    <location>
        <begin position="200"/>
        <end position="227"/>
    </location>
</feature>
<protein>
    <recommendedName>
        <fullName evidence="2">CUE domain-containing protein</fullName>
    </recommendedName>
</protein>
<dbReference type="InterPro" id="IPR003892">
    <property type="entry name" value="CUE"/>
</dbReference>
<accession>A0A2G2WL85</accession>
<dbReference type="CDD" id="cd14279">
    <property type="entry name" value="CUE"/>
    <property type="match status" value="1"/>
</dbReference>
<dbReference type="PANTHER" id="PTHR31245:SF30">
    <property type="entry name" value="CUE DOMAIN-CONTAINING PROTEIN"/>
    <property type="match status" value="1"/>
</dbReference>
<dbReference type="Proteomes" id="UP000224567">
    <property type="component" value="Unassembled WGS sequence"/>
</dbReference>
<dbReference type="Pfam" id="PF02845">
    <property type="entry name" value="CUE"/>
    <property type="match status" value="1"/>
</dbReference>
<comment type="caution">
    <text evidence="3">The sequence shown here is derived from an EMBL/GenBank/DDBJ whole genome shotgun (WGS) entry which is preliminary data.</text>
</comment>
<proteinExistence type="predicted"/>
<dbReference type="GO" id="GO:0043130">
    <property type="term" value="F:ubiquitin binding"/>
    <property type="evidence" value="ECO:0007669"/>
    <property type="project" value="InterPro"/>
</dbReference>
<dbReference type="Gene3D" id="1.10.8.10">
    <property type="entry name" value="DNA helicase RuvA subunit, C-terminal domain"/>
    <property type="match status" value="1"/>
</dbReference>